<dbReference type="Proteomes" id="UP001500831">
    <property type="component" value="Unassembled WGS sequence"/>
</dbReference>
<gene>
    <name evidence="1" type="ORF">GCM10010517_12810</name>
</gene>
<reference evidence="1 2" key="1">
    <citation type="journal article" date="2019" name="Int. J. Syst. Evol. Microbiol.">
        <title>The Global Catalogue of Microorganisms (GCM) 10K type strain sequencing project: providing services to taxonomists for standard genome sequencing and annotation.</title>
        <authorList>
            <consortium name="The Broad Institute Genomics Platform"/>
            <consortium name="The Broad Institute Genome Sequencing Center for Infectious Disease"/>
            <person name="Wu L."/>
            <person name="Ma J."/>
        </authorList>
    </citation>
    <scope>NUCLEOTIDE SEQUENCE [LARGE SCALE GENOMIC DNA]</scope>
    <source>
        <strain evidence="1 2">JCM 6242</strain>
    </source>
</reference>
<protein>
    <recommendedName>
        <fullName evidence="3">Acyl-CoA carboxylase subunit epsilon</fullName>
    </recommendedName>
</protein>
<name>A0ABN3VT55_9ACTN</name>
<proteinExistence type="predicted"/>
<sequence length="65" mass="6941">MSEYGPALFVSRRDGAELTGDERAAVLRLVRSACRVLGLADDTGDTADRHPGAWPPFGAVPCGRR</sequence>
<keyword evidence="2" id="KW-1185">Reference proteome</keyword>
<dbReference type="RefSeq" id="WP_344968764.1">
    <property type="nucleotide sequence ID" value="NZ_BAAAVI010000006.1"/>
</dbReference>
<accession>A0ABN3VT55</accession>
<dbReference type="EMBL" id="BAAAVI010000006">
    <property type="protein sequence ID" value="GAA2854747.1"/>
    <property type="molecule type" value="Genomic_DNA"/>
</dbReference>
<evidence type="ECO:0000313" key="2">
    <source>
        <dbReference type="Proteomes" id="UP001500831"/>
    </source>
</evidence>
<organism evidence="1 2">
    <name type="scientific">Streptosporangium fragile</name>
    <dbReference type="NCBI Taxonomy" id="46186"/>
    <lineage>
        <taxon>Bacteria</taxon>
        <taxon>Bacillati</taxon>
        <taxon>Actinomycetota</taxon>
        <taxon>Actinomycetes</taxon>
        <taxon>Streptosporangiales</taxon>
        <taxon>Streptosporangiaceae</taxon>
        <taxon>Streptosporangium</taxon>
    </lineage>
</organism>
<evidence type="ECO:0008006" key="3">
    <source>
        <dbReference type="Google" id="ProtNLM"/>
    </source>
</evidence>
<evidence type="ECO:0000313" key="1">
    <source>
        <dbReference type="EMBL" id="GAA2854747.1"/>
    </source>
</evidence>
<comment type="caution">
    <text evidence="1">The sequence shown here is derived from an EMBL/GenBank/DDBJ whole genome shotgun (WGS) entry which is preliminary data.</text>
</comment>